<dbReference type="Pfam" id="PF13004">
    <property type="entry name" value="BACON"/>
    <property type="match status" value="2"/>
</dbReference>
<dbReference type="FunFam" id="3.80.10.10:FF:000400">
    <property type="entry name" value="Nuclear pore complex protein NUP107"/>
    <property type="match status" value="1"/>
</dbReference>
<dbReference type="Gene3D" id="3.80.10.10">
    <property type="entry name" value="Ribonuclease Inhibitor"/>
    <property type="match status" value="1"/>
</dbReference>
<dbReference type="PANTHER" id="PTHR48059">
    <property type="entry name" value="POLYGALACTURONASE INHIBITOR 1"/>
    <property type="match status" value="1"/>
</dbReference>
<dbReference type="InterPro" id="IPR051848">
    <property type="entry name" value="PGIP"/>
</dbReference>
<dbReference type="EMBL" id="SGIT01000001">
    <property type="protein sequence ID" value="RZF62136.1"/>
    <property type="molecule type" value="Genomic_DNA"/>
</dbReference>
<dbReference type="InterPro" id="IPR013783">
    <property type="entry name" value="Ig-like_fold"/>
</dbReference>
<dbReference type="InterPro" id="IPR032675">
    <property type="entry name" value="LRR_dom_sf"/>
</dbReference>
<protein>
    <recommendedName>
        <fullName evidence="6 7">BACON domain-containing protein</fullName>
    </recommendedName>
</protein>
<evidence type="ECO:0000313" key="9">
    <source>
        <dbReference type="Proteomes" id="UP000292855"/>
    </source>
</evidence>
<dbReference type="Pfam" id="PF19190">
    <property type="entry name" value="BACON_2"/>
    <property type="match status" value="1"/>
</dbReference>
<dbReference type="OrthoDB" id="813032at2"/>
<proteinExistence type="predicted"/>
<comment type="subcellular location">
    <subcellularLocation>
        <location evidence="1">Cell envelope</location>
    </subcellularLocation>
    <subcellularLocation>
        <location evidence="2">Membrane</location>
    </subcellularLocation>
</comment>
<evidence type="ECO:0000256" key="2">
    <source>
        <dbReference type="ARBA" id="ARBA00004370"/>
    </source>
</evidence>
<feature type="domain" description="BACON" evidence="6">
    <location>
        <begin position="144"/>
        <end position="197"/>
    </location>
</feature>
<evidence type="ECO:0000256" key="4">
    <source>
        <dbReference type="ARBA" id="ARBA00022737"/>
    </source>
</evidence>
<keyword evidence="5" id="KW-0472">Membrane</keyword>
<keyword evidence="9" id="KW-1185">Reference proteome</keyword>
<evidence type="ECO:0000256" key="3">
    <source>
        <dbReference type="ARBA" id="ARBA00022729"/>
    </source>
</evidence>
<dbReference type="RefSeq" id="WP_130140365.1">
    <property type="nucleotide sequence ID" value="NZ_SGIT01000001.1"/>
</dbReference>
<evidence type="ECO:0000259" key="6">
    <source>
        <dbReference type="Pfam" id="PF13004"/>
    </source>
</evidence>
<evidence type="ECO:0000256" key="5">
    <source>
        <dbReference type="ARBA" id="ARBA00023136"/>
    </source>
</evidence>
<dbReference type="Gene3D" id="2.60.40.10">
    <property type="entry name" value="Immunoglobulins"/>
    <property type="match status" value="3"/>
</dbReference>
<evidence type="ECO:0000259" key="7">
    <source>
        <dbReference type="Pfam" id="PF19190"/>
    </source>
</evidence>
<keyword evidence="4" id="KW-0677">Repeat</keyword>
<reference evidence="8 9" key="1">
    <citation type="submission" date="2019-02" db="EMBL/GenBank/DDBJ databases">
        <authorList>
            <person name="Li Y."/>
        </authorList>
    </citation>
    <scope>NUCLEOTIDE SEQUENCE [LARGE SCALE GENOMIC DNA]</scope>
    <source>
        <strain evidence="8 9">30C10-4-7</strain>
    </source>
</reference>
<evidence type="ECO:0000313" key="8">
    <source>
        <dbReference type="EMBL" id="RZF62136.1"/>
    </source>
</evidence>
<keyword evidence="3" id="KW-0732">Signal</keyword>
<organism evidence="8 9">
    <name type="scientific">Sphingobacterium corticibacterium</name>
    <dbReference type="NCBI Taxonomy" id="2484746"/>
    <lineage>
        <taxon>Bacteria</taxon>
        <taxon>Pseudomonadati</taxon>
        <taxon>Bacteroidota</taxon>
        <taxon>Sphingobacteriia</taxon>
        <taxon>Sphingobacteriales</taxon>
        <taxon>Sphingobacteriaceae</taxon>
        <taxon>Sphingobacterium</taxon>
    </lineage>
</organism>
<gene>
    <name evidence="8" type="ORF">EWE74_04820</name>
</gene>
<accession>A0A4Q6XZQ8</accession>
<dbReference type="PROSITE" id="PS51257">
    <property type="entry name" value="PROKAR_LIPOPROTEIN"/>
    <property type="match status" value="1"/>
</dbReference>
<dbReference type="Proteomes" id="UP000292855">
    <property type="component" value="Unassembled WGS sequence"/>
</dbReference>
<dbReference type="GO" id="GO:0030313">
    <property type="term" value="C:cell envelope"/>
    <property type="evidence" value="ECO:0007669"/>
    <property type="project" value="UniProtKB-SubCell"/>
</dbReference>
<dbReference type="GO" id="GO:0016020">
    <property type="term" value="C:membrane"/>
    <property type="evidence" value="ECO:0007669"/>
    <property type="project" value="UniProtKB-SubCell"/>
</dbReference>
<evidence type="ECO:0000256" key="1">
    <source>
        <dbReference type="ARBA" id="ARBA00004196"/>
    </source>
</evidence>
<feature type="domain" description="BACON" evidence="6">
    <location>
        <begin position="230"/>
        <end position="281"/>
    </location>
</feature>
<dbReference type="PANTHER" id="PTHR48059:SF30">
    <property type="entry name" value="OS06G0587000 PROTEIN"/>
    <property type="match status" value="1"/>
</dbReference>
<dbReference type="InterPro" id="IPR024361">
    <property type="entry name" value="BACON"/>
</dbReference>
<dbReference type="AlphaFoldDB" id="A0A4Q6XZQ8"/>
<dbReference type="SUPFAM" id="SSF52058">
    <property type="entry name" value="L domain-like"/>
    <property type="match status" value="1"/>
</dbReference>
<sequence>MKRLTILCLLICWTFSGCSKKEVEEVFKPSLEVESDVAEYLSDELTGSIPVKSNVEWTVSLLADADWITVTKENGAIQLKMIENETVNERVAKLKMVGVDGNVSRIVIVKQHGNTPTLIVDKAEIAVEPTGADNLEVVVKSNMEWGASTNVEWLTVVREEDMLTISVAPSTQPGARIGIISVKGELPISGKSITITQQGTVAFEADKTTLSFGLDPEEAQEVLVTTNLEWTVENPHEEWLTVVREGDKLSFTATPNPLLSRVGYVTLKSPELDIRITVNQAGNTPNTTEFDRQVLIKLYNTMGGTASTLGWDITQPLTVSSAWNGVTIAAVDGKNRVTRLTLTAKGLAGPIPTEIGYLTEILEIRMENNYFITGTLPTTIGNLSKLKLLLLQRSELTGTIPVEFAQLESLENFAIHTNKLSGSVPANIFGRLTKLMTLEIKDNNFSGELPADLLSHSNVSKFNFANICPQRDGYTITNCP</sequence>
<name>A0A4Q6XZQ8_9SPHI</name>
<comment type="caution">
    <text evidence="8">The sequence shown here is derived from an EMBL/GenBank/DDBJ whole genome shotgun (WGS) entry which is preliminary data.</text>
</comment>
<feature type="domain" description="BACON" evidence="7">
    <location>
        <begin position="31"/>
        <end position="108"/>
    </location>
</feature>
<dbReference type="CDD" id="cd14948">
    <property type="entry name" value="BACON"/>
    <property type="match status" value="3"/>
</dbReference>